<proteinExistence type="predicted"/>
<dbReference type="EMBL" id="BAABGZ010000069">
    <property type="protein sequence ID" value="GAA4363777.1"/>
    <property type="molecule type" value="Genomic_DNA"/>
</dbReference>
<organism evidence="2 3">
    <name type="scientific">Hymenobacter saemangeumensis</name>
    <dbReference type="NCBI Taxonomy" id="1084522"/>
    <lineage>
        <taxon>Bacteria</taxon>
        <taxon>Pseudomonadati</taxon>
        <taxon>Bacteroidota</taxon>
        <taxon>Cytophagia</taxon>
        <taxon>Cytophagales</taxon>
        <taxon>Hymenobacteraceae</taxon>
        <taxon>Hymenobacter</taxon>
    </lineage>
</organism>
<keyword evidence="3" id="KW-1185">Reference proteome</keyword>
<dbReference type="Proteomes" id="UP001501153">
    <property type="component" value="Unassembled WGS sequence"/>
</dbReference>
<comment type="caution">
    <text evidence="2">The sequence shown here is derived from an EMBL/GenBank/DDBJ whole genome shotgun (WGS) entry which is preliminary data.</text>
</comment>
<evidence type="ECO:0000256" key="1">
    <source>
        <dbReference type="SAM" id="MobiDB-lite"/>
    </source>
</evidence>
<feature type="region of interest" description="Disordered" evidence="1">
    <location>
        <begin position="181"/>
        <end position="205"/>
    </location>
</feature>
<reference evidence="3" key="1">
    <citation type="journal article" date="2019" name="Int. J. Syst. Evol. Microbiol.">
        <title>The Global Catalogue of Microorganisms (GCM) 10K type strain sequencing project: providing services to taxonomists for standard genome sequencing and annotation.</title>
        <authorList>
            <consortium name="The Broad Institute Genomics Platform"/>
            <consortium name="The Broad Institute Genome Sequencing Center for Infectious Disease"/>
            <person name="Wu L."/>
            <person name="Ma J."/>
        </authorList>
    </citation>
    <scope>NUCLEOTIDE SEQUENCE [LARGE SCALE GENOMIC DNA]</scope>
    <source>
        <strain evidence="3">JCM 17923</strain>
    </source>
</reference>
<accession>A0ABP8IMW6</accession>
<dbReference type="RefSeq" id="WP_345237189.1">
    <property type="nucleotide sequence ID" value="NZ_BAABGZ010000069.1"/>
</dbReference>
<protein>
    <submittedName>
        <fullName evidence="2">Uncharacterized protein</fullName>
    </submittedName>
</protein>
<gene>
    <name evidence="2" type="ORF">GCM10023185_32780</name>
</gene>
<evidence type="ECO:0000313" key="3">
    <source>
        <dbReference type="Proteomes" id="UP001501153"/>
    </source>
</evidence>
<name>A0ABP8IMW6_9BACT</name>
<evidence type="ECO:0000313" key="2">
    <source>
        <dbReference type="EMBL" id="GAA4363777.1"/>
    </source>
</evidence>
<sequence length="449" mass="48044">MLAACLLTAAALWGVRHKPWPAGSRALLQLSLLLLGRFGSEFLRDPAGEPVAATPVRFAGLEMMELQWILLPCALLGLLGWHWRRTAAVPGVEQPAPPASSPMRNLLAVLGLLALAAALGPGALTVPEVMVVKALLLAVLVLEGGAFVLRSTQAHTTSGRTRLAALPLALASVVLLTSQVEPTPARSPAPARPAAPTTEEAPGRSLRISLGSRQGWYDESIVNTNGCGTVQYEALYQHSYRVAGGEVAYTFNPKQNGQPATVGLGAWTGSERQSVRIINRSNPNAAPSTYTSSLPLYSFNPFIAGERAPLRGFGFGYRIGLHFGELNYPAADQNQPTAEWRTAMPDFMLWLGARPKLFGQVDIGSGMNALGTYTLRQGIGTGLGKVDGRFLLGGFAVSFHDPSKPMAFLSGNLPVVKTGLSIEPSAASDFDKNHQFNFRFSYQLTFKKK</sequence>